<feature type="transmembrane region" description="Helical" evidence="9">
    <location>
        <begin position="282"/>
        <end position="302"/>
    </location>
</feature>
<evidence type="ECO:0000256" key="3">
    <source>
        <dbReference type="ARBA" id="ARBA00022475"/>
    </source>
</evidence>
<dbReference type="Proteomes" id="UP000003571">
    <property type="component" value="Unassembled WGS sequence"/>
</dbReference>
<dbReference type="InterPro" id="IPR036640">
    <property type="entry name" value="ABC1_TM_sf"/>
</dbReference>
<evidence type="ECO:0000256" key="2">
    <source>
        <dbReference type="ARBA" id="ARBA00022448"/>
    </source>
</evidence>
<evidence type="ECO:0000256" key="4">
    <source>
        <dbReference type="ARBA" id="ARBA00022692"/>
    </source>
</evidence>
<dbReference type="InterPro" id="IPR039421">
    <property type="entry name" value="Type_1_exporter"/>
</dbReference>
<dbReference type="InterPro" id="IPR017871">
    <property type="entry name" value="ABC_transporter-like_CS"/>
</dbReference>
<feature type="transmembrane region" description="Helical" evidence="9">
    <location>
        <begin position="138"/>
        <end position="157"/>
    </location>
</feature>
<keyword evidence="2" id="KW-0813">Transport</keyword>
<sequence>MNVVEKLTSGLERKYRLFTILSPFAMVGEVLMETTIPLVMARIVDVGVGGRNVRAVAMYGALMVSMALFSLACGVGCGRLSSLAAFGFSRNLRRMLFGKVQSFSFRNIDKFGTGALVTRLTTDVTNVQNIYQGLIRTAVRAPLMLVFGTVMACVVNLRLACIFFAVIPVLAVILSVIASAAYPRFRVLFGKYDRLNTIVQENLIAMRVVKSFVRGDFEREKFDSVAVSLRDAQVRAEKIVILNVPVMQIVIYSCIVSALWFGGNMVVSGSMTTGGLISFLSYITQILMSLMMLSMMFVQFILSRASVSRICEVLDEVPAVMENGGASEAARAAGGLSVEFDDVSFSYSEGAGKEVLSGISVSIPAGATVGIIGGTGSSKSTLVQLIPRLYDVSSGSVRVGGIDVRDWRLGSLRKNVAVVLQKSVLFSGTIAENMRWGNEDATDSEIEEACAASDAHSFVSALPDGYGTVIGQGGVNLSGGQRQRLCIARALLKKPAVLILDDSTSAVDTATDLRIRGALRSALPGATKIIIAQRIASVADSDFIVVMDGGRVCGIGTHEELLAGCAIYREVYESQMSGE</sequence>
<dbReference type="CDD" id="cd18548">
    <property type="entry name" value="ABC_6TM_Tm287_like"/>
    <property type="match status" value="1"/>
</dbReference>
<dbReference type="InterPro" id="IPR027417">
    <property type="entry name" value="P-loop_NTPase"/>
</dbReference>
<dbReference type="Pfam" id="PF00005">
    <property type="entry name" value="ABC_tran"/>
    <property type="match status" value="1"/>
</dbReference>
<dbReference type="RefSeq" id="WP_002702763.1">
    <property type="nucleotide sequence ID" value="NZ_AGRW01000036.1"/>
</dbReference>
<evidence type="ECO:0000259" key="11">
    <source>
        <dbReference type="PROSITE" id="PS50929"/>
    </source>
</evidence>
<keyword evidence="3" id="KW-1003">Cell membrane</keyword>
<dbReference type="FunFam" id="3.40.50.300:FF:000221">
    <property type="entry name" value="Multidrug ABC transporter ATP-binding protein"/>
    <property type="match status" value="1"/>
</dbReference>
<dbReference type="EMBL" id="AGRW01000036">
    <property type="protein sequence ID" value="EIC02630.1"/>
    <property type="molecule type" value="Genomic_DNA"/>
</dbReference>
<accession>H7EIH9</accession>
<dbReference type="SUPFAM" id="SSF90123">
    <property type="entry name" value="ABC transporter transmembrane region"/>
    <property type="match status" value="1"/>
</dbReference>
<keyword evidence="5" id="KW-0547">Nucleotide-binding</keyword>
<dbReference type="PROSITE" id="PS00211">
    <property type="entry name" value="ABC_TRANSPORTER_1"/>
    <property type="match status" value="1"/>
</dbReference>
<organism evidence="12 13">
    <name type="scientific">Treponema saccharophilum DSM 2985</name>
    <dbReference type="NCBI Taxonomy" id="907348"/>
    <lineage>
        <taxon>Bacteria</taxon>
        <taxon>Pseudomonadati</taxon>
        <taxon>Spirochaetota</taxon>
        <taxon>Spirochaetia</taxon>
        <taxon>Spirochaetales</taxon>
        <taxon>Treponemataceae</taxon>
        <taxon>Treponema</taxon>
    </lineage>
</organism>
<dbReference type="eggNOG" id="COG1132">
    <property type="taxonomic scope" value="Bacteria"/>
</dbReference>
<evidence type="ECO:0000259" key="10">
    <source>
        <dbReference type="PROSITE" id="PS50893"/>
    </source>
</evidence>
<dbReference type="PATRIC" id="fig|907348.3.peg.624"/>
<dbReference type="GO" id="GO:0015421">
    <property type="term" value="F:ABC-type oligopeptide transporter activity"/>
    <property type="evidence" value="ECO:0007669"/>
    <property type="project" value="TreeGrafter"/>
</dbReference>
<dbReference type="PROSITE" id="PS50893">
    <property type="entry name" value="ABC_TRANSPORTER_2"/>
    <property type="match status" value="1"/>
</dbReference>
<dbReference type="PROSITE" id="PS50929">
    <property type="entry name" value="ABC_TM1F"/>
    <property type="match status" value="1"/>
</dbReference>
<dbReference type="InterPro" id="IPR003439">
    <property type="entry name" value="ABC_transporter-like_ATP-bd"/>
</dbReference>
<dbReference type="PANTHER" id="PTHR43394:SF1">
    <property type="entry name" value="ATP-BINDING CASSETTE SUB-FAMILY B MEMBER 10, MITOCHONDRIAL"/>
    <property type="match status" value="1"/>
</dbReference>
<keyword evidence="6" id="KW-0067">ATP-binding</keyword>
<dbReference type="GO" id="GO:0005524">
    <property type="term" value="F:ATP binding"/>
    <property type="evidence" value="ECO:0007669"/>
    <property type="project" value="UniProtKB-KW"/>
</dbReference>
<dbReference type="GO" id="GO:0005886">
    <property type="term" value="C:plasma membrane"/>
    <property type="evidence" value="ECO:0007669"/>
    <property type="project" value="UniProtKB-SubCell"/>
</dbReference>
<feature type="domain" description="ABC transporter" evidence="10">
    <location>
        <begin position="338"/>
        <end position="574"/>
    </location>
</feature>
<evidence type="ECO:0000256" key="8">
    <source>
        <dbReference type="ARBA" id="ARBA00023136"/>
    </source>
</evidence>
<gene>
    <name evidence="12" type="ORF">TresaDRAFT_1910</name>
</gene>
<keyword evidence="4 9" id="KW-0812">Transmembrane</keyword>
<dbReference type="InterPro" id="IPR011527">
    <property type="entry name" value="ABC1_TM_dom"/>
</dbReference>
<keyword evidence="8 9" id="KW-0472">Membrane</keyword>
<comment type="caution">
    <text evidence="12">The sequence shown here is derived from an EMBL/GenBank/DDBJ whole genome shotgun (WGS) entry which is preliminary data.</text>
</comment>
<feature type="transmembrane region" description="Helical" evidence="9">
    <location>
        <begin position="20"/>
        <end position="44"/>
    </location>
</feature>
<feature type="transmembrane region" description="Helical" evidence="9">
    <location>
        <begin position="163"/>
        <end position="182"/>
    </location>
</feature>
<feature type="domain" description="ABC transmembrane type-1" evidence="11">
    <location>
        <begin position="20"/>
        <end position="302"/>
    </location>
</feature>
<name>H7EIH9_9SPIR</name>
<dbReference type="GO" id="GO:0016887">
    <property type="term" value="F:ATP hydrolysis activity"/>
    <property type="evidence" value="ECO:0007669"/>
    <property type="project" value="InterPro"/>
</dbReference>
<dbReference type="SMART" id="SM00382">
    <property type="entry name" value="AAA"/>
    <property type="match status" value="1"/>
</dbReference>
<evidence type="ECO:0000256" key="9">
    <source>
        <dbReference type="SAM" id="Phobius"/>
    </source>
</evidence>
<evidence type="ECO:0000313" key="12">
    <source>
        <dbReference type="EMBL" id="EIC02630.1"/>
    </source>
</evidence>
<dbReference type="Gene3D" id="3.40.50.300">
    <property type="entry name" value="P-loop containing nucleotide triphosphate hydrolases"/>
    <property type="match status" value="1"/>
</dbReference>
<dbReference type="STRING" id="907348.TresaDRAFT_1910"/>
<feature type="transmembrane region" description="Helical" evidence="9">
    <location>
        <begin position="56"/>
        <end position="89"/>
    </location>
</feature>
<keyword evidence="7 9" id="KW-1133">Transmembrane helix</keyword>
<dbReference type="Gene3D" id="1.20.1560.10">
    <property type="entry name" value="ABC transporter type 1, transmembrane domain"/>
    <property type="match status" value="1"/>
</dbReference>
<dbReference type="Pfam" id="PF00664">
    <property type="entry name" value="ABC_membrane"/>
    <property type="match status" value="1"/>
</dbReference>
<protein>
    <submittedName>
        <fullName evidence="12">ABC transporter related protein</fullName>
    </submittedName>
</protein>
<evidence type="ECO:0000256" key="7">
    <source>
        <dbReference type="ARBA" id="ARBA00022989"/>
    </source>
</evidence>
<evidence type="ECO:0000256" key="6">
    <source>
        <dbReference type="ARBA" id="ARBA00022840"/>
    </source>
</evidence>
<evidence type="ECO:0000256" key="5">
    <source>
        <dbReference type="ARBA" id="ARBA00022741"/>
    </source>
</evidence>
<dbReference type="AlphaFoldDB" id="H7EIH9"/>
<proteinExistence type="predicted"/>
<reference evidence="12 13" key="1">
    <citation type="submission" date="2011-09" db="EMBL/GenBank/DDBJ databases">
        <title>The draft genome of Treponema saccharophilum DSM 2985.</title>
        <authorList>
            <consortium name="US DOE Joint Genome Institute (JGI-PGF)"/>
            <person name="Lucas S."/>
            <person name="Copeland A."/>
            <person name="Lapidus A."/>
            <person name="Glavina del Rio T."/>
            <person name="Dalin E."/>
            <person name="Tice H."/>
            <person name="Bruce D."/>
            <person name="Goodwin L."/>
            <person name="Pitluck S."/>
            <person name="Peters L."/>
            <person name="Kyrpides N."/>
            <person name="Mavromatis K."/>
            <person name="Ivanova N."/>
            <person name="Markowitz V."/>
            <person name="Cheng J.-F."/>
            <person name="Hugenholtz P."/>
            <person name="Woyke T."/>
            <person name="Wu D."/>
            <person name="Gronow S."/>
            <person name="Wellnitz S."/>
            <person name="Brambilla E."/>
            <person name="Klenk H.-P."/>
            <person name="Eisen J.A."/>
        </authorList>
    </citation>
    <scope>NUCLEOTIDE SEQUENCE [LARGE SCALE GENOMIC DNA]</scope>
    <source>
        <strain evidence="12 13">DSM 2985</strain>
    </source>
</reference>
<keyword evidence="13" id="KW-1185">Reference proteome</keyword>
<feature type="transmembrane region" description="Helical" evidence="9">
    <location>
        <begin position="239"/>
        <end position="262"/>
    </location>
</feature>
<dbReference type="OrthoDB" id="341671at2"/>
<dbReference type="InterPro" id="IPR003593">
    <property type="entry name" value="AAA+_ATPase"/>
</dbReference>
<evidence type="ECO:0000256" key="1">
    <source>
        <dbReference type="ARBA" id="ARBA00004651"/>
    </source>
</evidence>
<comment type="subcellular location">
    <subcellularLocation>
        <location evidence="1">Cell membrane</location>
        <topology evidence="1">Multi-pass membrane protein</topology>
    </subcellularLocation>
</comment>
<dbReference type="SUPFAM" id="SSF52540">
    <property type="entry name" value="P-loop containing nucleoside triphosphate hydrolases"/>
    <property type="match status" value="1"/>
</dbReference>
<dbReference type="PANTHER" id="PTHR43394">
    <property type="entry name" value="ATP-DEPENDENT PERMEASE MDL1, MITOCHONDRIAL"/>
    <property type="match status" value="1"/>
</dbReference>
<evidence type="ECO:0000313" key="13">
    <source>
        <dbReference type="Proteomes" id="UP000003571"/>
    </source>
</evidence>